<organism evidence="1">
    <name type="scientific">Gongylonema pulchrum</name>
    <dbReference type="NCBI Taxonomy" id="637853"/>
    <lineage>
        <taxon>Eukaryota</taxon>
        <taxon>Metazoa</taxon>
        <taxon>Ecdysozoa</taxon>
        <taxon>Nematoda</taxon>
        <taxon>Chromadorea</taxon>
        <taxon>Rhabditida</taxon>
        <taxon>Spirurina</taxon>
        <taxon>Spiruromorpha</taxon>
        <taxon>Spiruroidea</taxon>
        <taxon>Gongylonematidae</taxon>
        <taxon>Gongylonema</taxon>
    </lineage>
</organism>
<dbReference type="WBParaSite" id="GPUH_0002582801-mRNA-1">
    <property type="protein sequence ID" value="GPUH_0002582801-mRNA-1"/>
    <property type="gene ID" value="GPUH_0002582801"/>
</dbReference>
<proteinExistence type="predicted"/>
<protein>
    <submittedName>
        <fullName evidence="1">Probable tRNA (uracil-O(2)-)-methyltransferase</fullName>
    </submittedName>
</protein>
<reference evidence="1" key="1">
    <citation type="submission" date="2016-06" db="UniProtKB">
        <authorList>
            <consortium name="WormBaseParasite"/>
        </authorList>
    </citation>
    <scope>IDENTIFICATION</scope>
</reference>
<dbReference type="AlphaFoldDB" id="A0A183EXV7"/>
<evidence type="ECO:0000313" key="1">
    <source>
        <dbReference type="WBParaSite" id="GPUH_0002582801-mRNA-1"/>
    </source>
</evidence>
<name>A0A183EXV7_9BILA</name>
<accession>A0A183EXV7</accession>
<sequence>LLSFWRKNDLLPLRFCDVGCGNGLLVHLLKQNGVSEVYILWPVRCTKQDTIFALLPVTGCLQCLYMCYSQEGKWPIADFDVVLNNRCEKGLVPIDSKAEGRT</sequence>